<sequence length="190" mass="21408">MKGSGMLIKAWLHIICGKVYWKALTRKLLRTSLDAQFLRNKAANKWLTSKEESSKIGKIRCNLNRSHKDLNYPQVYKQGASPPQGTHSLTLLTLFDLESHNPISGLLGLFTSTSTPFSAIVLWTIVKGPDLNIGTVCGDSYSRDKKCSAGDPSERWTMKYHSTMREQPTAVTRNQLRKKKLIRRTKPSSS</sequence>
<gene>
    <name evidence="2" type="ORF">PIB30_097296</name>
</gene>
<feature type="compositionally biased region" description="Basic residues" evidence="1">
    <location>
        <begin position="175"/>
        <end position="190"/>
    </location>
</feature>
<dbReference type="Proteomes" id="UP001341840">
    <property type="component" value="Unassembled WGS sequence"/>
</dbReference>
<evidence type="ECO:0000256" key="1">
    <source>
        <dbReference type="SAM" id="MobiDB-lite"/>
    </source>
</evidence>
<accession>A0ABU6YWV9</accession>
<protein>
    <submittedName>
        <fullName evidence="2">Uncharacterized protein</fullName>
    </submittedName>
</protein>
<proteinExistence type="predicted"/>
<name>A0ABU6YWV9_9FABA</name>
<feature type="region of interest" description="Disordered" evidence="1">
    <location>
        <begin position="164"/>
        <end position="190"/>
    </location>
</feature>
<evidence type="ECO:0000313" key="3">
    <source>
        <dbReference type="Proteomes" id="UP001341840"/>
    </source>
</evidence>
<dbReference type="EMBL" id="JASCZI010244036">
    <property type="protein sequence ID" value="MED6213839.1"/>
    <property type="molecule type" value="Genomic_DNA"/>
</dbReference>
<comment type="caution">
    <text evidence="2">The sequence shown here is derived from an EMBL/GenBank/DDBJ whole genome shotgun (WGS) entry which is preliminary data.</text>
</comment>
<feature type="compositionally biased region" description="Polar residues" evidence="1">
    <location>
        <begin position="165"/>
        <end position="174"/>
    </location>
</feature>
<evidence type="ECO:0000313" key="2">
    <source>
        <dbReference type="EMBL" id="MED6213839.1"/>
    </source>
</evidence>
<organism evidence="2 3">
    <name type="scientific">Stylosanthes scabra</name>
    <dbReference type="NCBI Taxonomy" id="79078"/>
    <lineage>
        <taxon>Eukaryota</taxon>
        <taxon>Viridiplantae</taxon>
        <taxon>Streptophyta</taxon>
        <taxon>Embryophyta</taxon>
        <taxon>Tracheophyta</taxon>
        <taxon>Spermatophyta</taxon>
        <taxon>Magnoliopsida</taxon>
        <taxon>eudicotyledons</taxon>
        <taxon>Gunneridae</taxon>
        <taxon>Pentapetalae</taxon>
        <taxon>rosids</taxon>
        <taxon>fabids</taxon>
        <taxon>Fabales</taxon>
        <taxon>Fabaceae</taxon>
        <taxon>Papilionoideae</taxon>
        <taxon>50 kb inversion clade</taxon>
        <taxon>dalbergioids sensu lato</taxon>
        <taxon>Dalbergieae</taxon>
        <taxon>Pterocarpus clade</taxon>
        <taxon>Stylosanthes</taxon>
    </lineage>
</organism>
<keyword evidence="3" id="KW-1185">Reference proteome</keyword>
<reference evidence="2 3" key="1">
    <citation type="journal article" date="2023" name="Plants (Basel)">
        <title>Bridging the Gap: Combining Genomics and Transcriptomics Approaches to Understand Stylosanthes scabra, an Orphan Legume from the Brazilian Caatinga.</title>
        <authorList>
            <person name="Ferreira-Neto J.R.C."/>
            <person name="da Silva M.D."/>
            <person name="Binneck E."/>
            <person name="de Melo N.F."/>
            <person name="da Silva R.H."/>
            <person name="de Melo A.L.T.M."/>
            <person name="Pandolfi V."/>
            <person name="Bustamante F.O."/>
            <person name="Brasileiro-Vidal A.C."/>
            <person name="Benko-Iseppon A.M."/>
        </authorList>
    </citation>
    <scope>NUCLEOTIDE SEQUENCE [LARGE SCALE GENOMIC DNA]</scope>
    <source>
        <tissue evidence="2">Leaves</tissue>
    </source>
</reference>